<evidence type="ECO:0000313" key="9">
    <source>
        <dbReference type="Proteomes" id="UP000002012"/>
    </source>
</evidence>
<protein>
    <recommendedName>
        <fullName evidence="6">Exodeoxyribonuclease 7 small subunit</fullName>
        <ecNumber evidence="6">3.1.11.6</ecNumber>
    </recommendedName>
    <alternativeName>
        <fullName evidence="6">Exodeoxyribonuclease VII small subunit</fullName>
        <shortName evidence="6">Exonuclease VII small subunit</shortName>
    </alternativeName>
</protein>
<dbReference type="FunCoup" id="D4H103">
    <property type="interactions" value="340"/>
</dbReference>
<sequence length="73" mass="8360">MSEGNFEKKIKNLEEIVEKLESGELDIEETLELFQDGMKLGKDCRKMLDEIEEKVNKVLSAEGSKVETEQLDV</sequence>
<dbReference type="Gene3D" id="1.10.287.1040">
    <property type="entry name" value="Exonuclease VII, small subunit"/>
    <property type="match status" value="1"/>
</dbReference>
<evidence type="ECO:0000256" key="6">
    <source>
        <dbReference type="HAMAP-Rule" id="MF_00337"/>
    </source>
</evidence>
<evidence type="ECO:0000256" key="7">
    <source>
        <dbReference type="SAM" id="Coils"/>
    </source>
</evidence>
<dbReference type="AlphaFoldDB" id="D4H103"/>
<comment type="function">
    <text evidence="6">Bidirectionally degrades single-stranded DNA into large acid-insoluble oligonucleotides, which are then degraded further into small acid-soluble oligonucleotides.</text>
</comment>
<name>D4H103_DENA2</name>
<dbReference type="KEGG" id="dap:Dacet_1902"/>
<dbReference type="GO" id="GO:0005829">
    <property type="term" value="C:cytosol"/>
    <property type="evidence" value="ECO:0007669"/>
    <property type="project" value="TreeGrafter"/>
</dbReference>
<dbReference type="EC" id="3.1.11.6" evidence="6"/>
<keyword evidence="4 6" id="KW-0378">Hydrolase</keyword>
<dbReference type="GO" id="GO:0006308">
    <property type="term" value="P:DNA catabolic process"/>
    <property type="evidence" value="ECO:0007669"/>
    <property type="project" value="UniProtKB-UniRule"/>
</dbReference>
<dbReference type="HAMAP" id="MF_00337">
    <property type="entry name" value="Exonuc_7_S"/>
    <property type="match status" value="1"/>
</dbReference>
<keyword evidence="7" id="KW-0175">Coiled coil</keyword>
<evidence type="ECO:0000256" key="4">
    <source>
        <dbReference type="ARBA" id="ARBA00022801"/>
    </source>
</evidence>
<keyword evidence="5 6" id="KW-0269">Exonuclease</keyword>
<keyword evidence="9" id="KW-1185">Reference proteome</keyword>
<comment type="subunit">
    <text evidence="6">Heterooligomer composed of large and small subunits.</text>
</comment>
<comment type="catalytic activity">
    <reaction evidence="6">
        <text>Exonucleolytic cleavage in either 5'- to 3'- or 3'- to 5'-direction to yield nucleoside 5'-phosphates.</text>
        <dbReference type="EC" id="3.1.11.6"/>
    </reaction>
</comment>
<evidence type="ECO:0000256" key="3">
    <source>
        <dbReference type="ARBA" id="ARBA00022722"/>
    </source>
</evidence>
<dbReference type="InterPro" id="IPR003761">
    <property type="entry name" value="Exonuc_VII_S"/>
</dbReference>
<dbReference type="NCBIfam" id="TIGR01280">
    <property type="entry name" value="xseB"/>
    <property type="match status" value="1"/>
</dbReference>
<evidence type="ECO:0000256" key="5">
    <source>
        <dbReference type="ARBA" id="ARBA00022839"/>
    </source>
</evidence>
<evidence type="ECO:0000256" key="1">
    <source>
        <dbReference type="ARBA" id="ARBA00009998"/>
    </source>
</evidence>
<dbReference type="PIRSF" id="PIRSF006488">
    <property type="entry name" value="Exonuc_VII_S"/>
    <property type="match status" value="1"/>
</dbReference>
<dbReference type="STRING" id="522772.Dacet_1902"/>
<feature type="coiled-coil region" evidence="7">
    <location>
        <begin position="3"/>
        <end position="30"/>
    </location>
</feature>
<dbReference type="RefSeq" id="WP_013011176.1">
    <property type="nucleotide sequence ID" value="NC_013943.1"/>
</dbReference>
<evidence type="ECO:0000313" key="8">
    <source>
        <dbReference type="EMBL" id="ADD68666.1"/>
    </source>
</evidence>
<dbReference type="InParanoid" id="D4H103"/>
<accession>D4H103</accession>
<proteinExistence type="inferred from homology"/>
<dbReference type="GO" id="GO:0008855">
    <property type="term" value="F:exodeoxyribonuclease VII activity"/>
    <property type="evidence" value="ECO:0007669"/>
    <property type="project" value="UniProtKB-UniRule"/>
</dbReference>
<dbReference type="eggNOG" id="COG1722">
    <property type="taxonomic scope" value="Bacteria"/>
</dbReference>
<dbReference type="GO" id="GO:0009318">
    <property type="term" value="C:exodeoxyribonuclease VII complex"/>
    <property type="evidence" value="ECO:0007669"/>
    <property type="project" value="UniProtKB-UniRule"/>
</dbReference>
<organism evidence="8 9">
    <name type="scientific">Denitrovibrio acetiphilus (strain DSM 12809 / NBRC 114555 / N2460)</name>
    <dbReference type="NCBI Taxonomy" id="522772"/>
    <lineage>
        <taxon>Bacteria</taxon>
        <taxon>Pseudomonadati</taxon>
        <taxon>Deferribacterota</taxon>
        <taxon>Deferribacteres</taxon>
        <taxon>Deferribacterales</taxon>
        <taxon>Geovibrionaceae</taxon>
        <taxon>Denitrovibrio</taxon>
    </lineage>
</organism>
<reference evidence="8 9" key="1">
    <citation type="journal article" date="2010" name="Stand. Genomic Sci.">
        <title>Complete genome sequence of Denitrovibrio acetiphilus type strain (N2460).</title>
        <authorList>
            <person name="Kiss H."/>
            <person name="Lang E."/>
            <person name="Lapidus A."/>
            <person name="Copeland A."/>
            <person name="Nolan M."/>
            <person name="Glavina Del Rio T."/>
            <person name="Chen F."/>
            <person name="Lucas S."/>
            <person name="Tice H."/>
            <person name="Cheng J.F."/>
            <person name="Han C."/>
            <person name="Goodwin L."/>
            <person name="Pitluck S."/>
            <person name="Liolios K."/>
            <person name="Pati A."/>
            <person name="Ivanova N."/>
            <person name="Mavromatis K."/>
            <person name="Chen A."/>
            <person name="Palaniappan K."/>
            <person name="Land M."/>
            <person name="Hauser L."/>
            <person name="Chang Y.J."/>
            <person name="Jeffries C.D."/>
            <person name="Detter J.C."/>
            <person name="Brettin T."/>
            <person name="Spring S."/>
            <person name="Rohde M."/>
            <person name="Goker M."/>
            <person name="Woyke T."/>
            <person name="Bristow J."/>
            <person name="Eisen J.A."/>
            <person name="Markowitz V."/>
            <person name="Hugenholtz P."/>
            <person name="Kyrpides N.C."/>
            <person name="Klenk H.P."/>
        </authorList>
    </citation>
    <scope>NUCLEOTIDE SEQUENCE [LARGE SCALE GENOMIC DNA]</scope>
    <source>
        <strain evidence="9">DSM 12809 / NBRC 114555 / N2460</strain>
    </source>
</reference>
<gene>
    <name evidence="6" type="primary">xseB</name>
    <name evidence="8" type="ordered locus">Dacet_1902</name>
</gene>
<dbReference type="PANTHER" id="PTHR34137:SF1">
    <property type="entry name" value="EXODEOXYRIBONUCLEASE 7 SMALL SUBUNIT"/>
    <property type="match status" value="1"/>
</dbReference>
<dbReference type="HOGENOM" id="CLU_145918_3_2_0"/>
<comment type="subcellular location">
    <subcellularLocation>
        <location evidence="6">Cytoplasm</location>
    </subcellularLocation>
</comment>
<dbReference type="PaxDb" id="522772-Dacet_1902"/>
<dbReference type="Pfam" id="PF02609">
    <property type="entry name" value="Exonuc_VII_S"/>
    <property type="match status" value="1"/>
</dbReference>
<dbReference type="Proteomes" id="UP000002012">
    <property type="component" value="Chromosome"/>
</dbReference>
<dbReference type="SUPFAM" id="SSF116842">
    <property type="entry name" value="XseB-like"/>
    <property type="match status" value="1"/>
</dbReference>
<dbReference type="EMBL" id="CP001968">
    <property type="protein sequence ID" value="ADD68666.1"/>
    <property type="molecule type" value="Genomic_DNA"/>
</dbReference>
<dbReference type="PANTHER" id="PTHR34137">
    <property type="entry name" value="EXODEOXYRIBONUCLEASE 7 SMALL SUBUNIT"/>
    <property type="match status" value="1"/>
</dbReference>
<evidence type="ECO:0000256" key="2">
    <source>
        <dbReference type="ARBA" id="ARBA00022490"/>
    </source>
</evidence>
<dbReference type="InterPro" id="IPR037004">
    <property type="entry name" value="Exonuc_VII_ssu_sf"/>
</dbReference>
<comment type="similarity">
    <text evidence="1 6">Belongs to the XseB family.</text>
</comment>
<keyword evidence="3 6" id="KW-0540">Nuclease</keyword>
<keyword evidence="2 6" id="KW-0963">Cytoplasm</keyword>